<dbReference type="Pfam" id="PF05991">
    <property type="entry name" value="NYN_YacP"/>
    <property type="match status" value="1"/>
</dbReference>
<evidence type="ECO:0000313" key="2">
    <source>
        <dbReference type="Proteomes" id="UP001194714"/>
    </source>
</evidence>
<sequence length="154" mass="17863">MRYIIDGYNFFFKLEEDVLPLEKKRESFIAFLDEEARNLNILLVFDSHEQNAGVFATKRKLKNIEVSFSPKNLSADAYILELLEWDAKDTTLVTSDKPLAKKASYLGVKTLSINGFVSLMVKKQKKPSEKPEMRETEANIKRLLKEFNREIDEP</sequence>
<dbReference type="EMBL" id="JAAEJV010000081">
    <property type="protein sequence ID" value="MBF5060146.1"/>
    <property type="molecule type" value="Genomic_DNA"/>
</dbReference>
<proteinExistence type="predicted"/>
<evidence type="ECO:0008006" key="3">
    <source>
        <dbReference type="Google" id="ProtNLM"/>
    </source>
</evidence>
<reference evidence="1 2" key="1">
    <citation type="submission" date="2020-01" db="EMBL/GenBank/DDBJ databases">
        <title>Draft genome sequence of Cand. Neptunochlamydia vexilliferae K9.</title>
        <authorList>
            <person name="Schulz F."/>
            <person name="Koestlbacher S."/>
            <person name="Wascher F."/>
            <person name="Pizzetti I."/>
            <person name="Horn M."/>
        </authorList>
    </citation>
    <scope>NUCLEOTIDE SEQUENCE [LARGE SCALE GENOMIC DNA]</scope>
    <source>
        <strain evidence="1 2">K9</strain>
    </source>
</reference>
<comment type="caution">
    <text evidence="1">The sequence shown here is derived from an EMBL/GenBank/DDBJ whole genome shotgun (WGS) entry which is preliminary data.</text>
</comment>
<dbReference type="InterPro" id="IPR010298">
    <property type="entry name" value="YacP-like"/>
</dbReference>
<dbReference type="RefSeq" id="WP_194848475.1">
    <property type="nucleotide sequence ID" value="NZ_JAAEJV010000081.1"/>
</dbReference>
<protein>
    <recommendedName>
        <fullName evidence="3">YacP-like NYN domain protein</fullName>
    </recommendedName>
</protein>
<dbReference type="Proteomes" id="UP001194714">
    <property type="component" value="Unassembled WGS sequence"/>
</dbReference>
<organism evidence="1 2">
    <name type="scientific">Candidatus Neptunichlamydia vexilliferae</name>
    <dbReference type="NCBI Taxonomy" id="1651774"/>
    <lineage>
        <taxon>Bacteria</taxon>
        <taxon>Pseudomonadati</taxon>
        <taxon>Chlamydiota</taxon>
        <taxon>Chlamydiia</taxon>
        <taxon>Parachlamydiales</taxon>
        <taxon>Simkaniaceae</taxon>
        <taxon>Candidatus Neptunichlamydia</taxon>
    </lineage>
</organism>
<accession>A0ABS0B156</accession>
<name>A0ABS0B156_9BACT</name>
<gene>
    <name evidence="1" type="ORF">NEPTK9_001676</name>
</gene>
<keyword evidence="2" id="KW-1185">Reference proteome</keyword>
<evidence type="ECO:0000313" key="1">
    <source>
        <dbReference type="EMBL" id="MBF5060146.1"/>
    </source>
</evidence>